<dbReference type="EMBL" id="CP039353">
    <property type="protein sequence ID" value="QCE06670.1"/>
    <property type="molecule type" value="Genomic_DNA"/>
</dbReference>
<reference evidence="2 3" key="1">
    <citation type="submission" date="2019-04" db="EMBL/GenBank/DDBJ databases">
        <title>An improved genome assembly and genetic linkage map for asparagus bean, Vigna unguiculata ssp. sesquipedialis.</title>
        <authorList>
            <person name="Xia Q."/>
            <person name="Zhang R."/>
            <person name="Dong Y."/>
        </authorList>
    </citation>
    <scope>NUCLEOTIDE SEQUENCE [LARGE SCALE GENOMIC DNA]</scope>
    <source>
        <tissue evidence="2">Leaf</tissue>
    </source>
</reference>
<evidence type="ECO:0000313" key="2">
    <source>
        <dbReference type="EMBL" id="QCE06670.1"/>
    </source>
</evidence>
<keyword evidence="3" id="KW-1185">Reference proteome</keyword>
<accession>A0A4D6MYQ4</accession>
<dbReference type="AlphaFoldDB" id="A0A4D6MYQ4"/>
<name>A0A4D6MYQ4_VIGUN</name>
<organism evidence="2 3">
    <name type="scientific">Vigna unguiculata</name>
    <name type="common">Cowpea</name>
    <dbReference type="NCBI Taxonomy" id="3917"/>
    <lineage>
        <taxon>Eukaryota</taxon>
        <taxon>Viridiplantae</taxon>
        <taxon>Streptophyta</taxon>
        <taxon>Embryophyta</taxon>
        <taxon>Tracheophyta</taxon>
        <taxon>Spermatophyta</taxon>
        <taxon>Magnoliopsida</taxon>
        <taxon>eudicotyledons</taxon>
        <taxon>Gunneridae</taxon>
        <taxon>Pentapetalae</taxon>
        <taxon>rosids</taxon>
        <taxon>fabids</taxon>
        <taxon>Fabales</taxon>
        <taxon>Fabaceae</taxon>
        <taxon>Papilionoideae</taxon>
        <taxon>50 kb inversion clade</taxon>
        <taxon>NPAAA clade</taxon>
        <taxon>indigoferoid/millettioid clade</taxon>
        <taxon>Phaseoleae</taxon>
        <taxon>Vigna</taxon>
    </lineage>
</organism>
<gene>
    <name evidence="2" type="ORF">DEO72_LG9g1684</name>
</gene>
<feature type="region of interest" description="Disordered" evidence="1">
    <location>
        <begin position="42"/>
        <end position="92"/>
    </location>
</feature>
<dbReference type="Proteomes" id="UP000501690">
    <property type="component" value="Linkage Group LG9"/>
</dbReference>
<proteinExistence type="predicted"/>
<feature type="compositionally biased region" description="Low complexity" evidence="1">
    <location>
        <begin position="59"/>
        <end position="68"/>
    </location>
</feature>
<sequence length="158" mass="17636">MVATVDGAAGARLAQRPRKIFFCECSLNLPMSSLARHEPLFPAPMSRSRKHPDPSELPATTTTATRRVVGFRCAPSPRSSSRTSHTKSPEATAPIPTSQFDCSALMCMIVSCELASGLWFLCRWEMNMMMNEGMKKVEFCFCYFHKCSFWKVVNGEGQ</sequence>
<evidence type="ECO:0000256" key="1">
    <source>
        <dbReference type="SAM" id="MobiDB-lite"/>
    </source>
</evidence>
<evidence type="ECO:0000313" key="3">
    <source>
        <dbReference type="Proteomes" id="UP000501690"/>
    </source>
</evidence>
<protein>
    <submittedName>
        <fullName evidence="2">Uncharacterized protein</fullName>
    </submittedName>
</protein>